<sequence length="471" mass="49076">MLMVLVLGTIANAAPTLAKLRDKRDANARLAMGTLAAIHPAIGVYLYLGHPWQLDAHMYFFVALAALTVLCDWRPILLAAVLTAIHHLALALLAPEWVYGTGSGSVGRTLIHAIAVVLQFAILAYLVTRLRSMMHRIEASNERSAQLADDADQRRHEVEQALAATQAAEARAADERRRREAMAVEAAETRRSEMLALAGAFHASIDATVEGVGKAADELEGAARALLDLARRASRETTESARTAAHSSENADTLASRIAELSQSIGAIAASVDRQARLSGSARGTSADGRAAVQALTERTTGISQFAESVQAIAARTNLLALNASIEAARAGEVGRGFAVVANEVKQLAGQASGATGEIRTLAGSVHSEAGVAQSSIAGIAGLVSELAEAAETIRAAIDMQRATAAALEETALDTAAGATQMADQIGHVVMVAHDTEALSDQVLAAASGLNGTARSLREAARRFTAQLEAA</sequence>
<dbReference type="Gene3D" id="1.10.287.950">
    <property type="entry name" value="Methyl-accepting chemotaxis protein"/>
    <property type="match status" value="1"/>
</dbReference>
<dbReference type="GO" id="GO:0006935">
    <property type="term" value="P:chemotaxis"/>
    <property type="evidence" value="ECO:0007669"/>
    <property type="project" value="InterPro"/>
</dbReference>
<dbReference type="Proteomes" id="UP000309138">
    <property type="component" value="Unassembled WGS sequence"/>
</dbReference>
<dbReference type="PANTHER" id="PTHR32089:SF112">
    <property type="entry name" value="LYSOZYME-LIKE PROTEIN-RELATED"/>
    <property type="match status" value="1"/>
</dbReference>
<proteinExistence type="inferred from homology"/>
<evidence type="ECO:0000256" key="4">
    <source>
        <dbReference type="SAM" id="Phobius"/>
    </source>
</evidence>
<dbReference type="Pfam" id="PF00015">
    <property type="entry name" value="MCPsignal"/>
    <property type="match status" value="1"/>
</dbReference>
<dbReference type="PANTHER" id="PTHR32089">
    <property type="entry name" value="METHYL-ACCEPTING CHEMOTAXIS PROTEIN MCPB"/>
    <property type="match status" value="1"/>
</dbReference>
<evidence type="ECO:0000313" key="6">
    <source>
        <dbReference type="EMBL" id="TKD52102.1"/>
    </source>
</evidence>
<evidence type="ECO:0000313" key="7">
    <source>
        <dbReference type="Proteomes" id="UP000309138"/>
    </source>
</evidence>
<dbReference type="OrthoDB" id="354287at2"/>
<dbReference type="PRINTS" id="PR00260">
    <property type="entry name" value="CHEMTRNSDUCR"/>
</dbReference>
<dbReference type="EMBL" id="SWKR01000002">
    <property type="protein sequence ID" value="TKD52102.1"/>
    <property type="molecule type" value="Genomic_DNA"/>
</dbReference>
<keyword evidence="7" id="KW-1185">Reference proteome</keyword>
<comment type="similarity">
    <text evidence="2">Belongs to the methyl-accepting chemotaxis (MCP) protein family.</text>
</comment>
<dbReference type="SMART" id="SM00283">
    <property type="entry name" value="MA"/>
    <property type="match status" value="1"/>
</dbReference>
<feature type="transmembrane region" description="Helical" evidence="4">
    <location>
        <begin position="109"/>
        <end position="127"/>
    </location>
</feature>
<organism evidence="6 7">
    <name type="scientific">Sphingomonas baiyangensis</name>
    <dbReference type="NCBI Taxonomy" id="2572576"/>
    <lineage>
        <taxon>Bacteria</taxon>
        <taxon>Pseudomonadati</taxon>
        <taxon>Pseudomonadota</taxon>
        <taxon>Alphaproteobacteria</taxon>
        <taxon>Sphingomonadales</taxon>
        <taxon>Sphingomonadaceae</taxon>
        <taxon>Sphingomonas</taxon>
    </lineage>
</organism>
<dbReference type="GO" id="GO:0004888">
    <property type="term" value="F:transmembrane signaling receptor activity"/>
    <property type="evidence" value="ECO:0007669"/>
    <property type="project" value="InterPro"/>
</dbReference>
<keyword evidence="1 3" id="KW-0807">Transducer</keyword>
<dbReference type="AlphaFoldDB" id="A0A4U1L5K7"/>
<keyword evidence="4" id="KW-1133">Transmembrane helix</keyword>
<keyword evidence="4" id="KW-0472">Membrane</keyword>
<dbReference type="PROSITE" id="PS50111">
    <property type="entry name" value="CHEMOTAXIS_TRANSDUC_2"/>
    <property type="match status" value="1"/>
</dbReference>
<evidence type="ECO:0000256" key="2">
    <source>
        <dbReference type="ARBA" id="ARBA00029447"/>
    </source>
</evidence>
<accession>A0A4U1L5K7</accession>
<feature type="domain" description="Methyl-accepting transducer" evidence="5">
    <location>
        <begin position="215"/>
        <end position="451"/>
    </location>
</feature>
<dbReference type="SUPFAM" id="SSF58104">
    <property type="entry name" value="Methyl-accepting chemotaxis protein (MCP) signaling domain"/>
    <property type="match status" value="1"/>
</dbReference>
<gene>
    <name evidence="6" type="ORF">FBR43_04380</name>
</gene>
<dbReference type="InterPro" id="IPR004090">
    <property type="entry name" value="Chemotax_Me-accpt_rcpt"/>
</dbReference>
<keyword evidence="4" id="KW-0812">Transmembrane</keyword>
<evidence type="ECO:0000259" key="5">
    <source>
        <dbReference type="PROSITE" id="PS50111"/>
    </source>
</evidence>
<evidence type="ECO:0000256" key="1">
    <source>
        <dbReference type="ARBA" id="ARBA00023224"/>
    </source>
</evidence>
<comment type="caution">
    <text evidence="6">The sequence shown here is derived from an EMBL/GenBank/DDBJ whole genome shotgun (WGS) entry which is preliminary data.</text>
</comment>
<dbReference type="GO" id="GO:0007165">
    <property type="term" value="P:signal transduction"/>
    <property type="evidence" value="ECO:0007669"/>
    <property type="project" value="UniProtKB-KW"/>
</dbReference>
<reference evidence="6 7" key="1">
    <citation type="submission" date="2019-04" db="EMBL/GenBank/DDBJ databases">
        <authorList>
            <person name="Yang Y."/>
            <person name="Wei D."/>
        </authorList>
    </citation>
    <scope>NUCLEOTIDE SEQUENCE [LARGE SCALE GENOMIC DNA]</scope>
    <source>
        <strain evidence="6 7">L-1-4w-11</strain>
    </source>
</reference>
<dbReference type="GO" id="GO:0016020">
    <property type="term" value="C:membrane"/>
    <property type="evidence" value="ECO:0007669"/>
    <property type="project" value="InterPro"/>
</dbReference>
<protein>
    <submittedName>
        <fullName evidence="6">Chemotaxis protein</fullName>
    </submittedName>
</protein>
<feature type="transmembrane region" description="Helical" evidence="4">
    <location>
        <begin position="28"/>
        <end position="48"/>
    </location>
</feature>
<evidence type="ECO:0000256" key="3">
    <source>
        <dbReference type="PROSITE-ProRule" id="PRU00284"/>
    </source>
</evidence>
<feature type="transmembrane region" description="Helical" evidence="4">
    <location>
        <begin position="60"/>
        <end position="89"/>
    </location>
</feature>
<dbReference type="InterPro" id="IPR004089">
    <property type="entry name" value="MCPsignal_dom"/>
</dbReference>
<name>A0A4U1L5K7_9SPHN</name>